<dbReference type="InParanoid" id="A0A067NE73"/>
<dbReference type="InterPro" id="IPR045340">
    <property type="entry name" value="DUF6533"/>
</dbReference>
<protein>
    <recommendedName>
        <fullName evidence="2">DUF6533 domain-containing protein</fullName>
    </recommendedName>
</protein>
<feature type="domain" description="DUF6533" evidence="2">
    <location>
        <begin position="23"/>
        <end position="70"/>
    </location>
</feature>
<evidence type="ECO:0000259" key="2">
    <source>
        <dbReference type="Pfam" id="PF20151"/>
    </source>
</evidence>
<keyword evidence="1" id="KW-1133">Transmembrane helix</keyword>
<evidence type="ECO:0000256" key="1">
    <source>
        <dbReference type="SAM" id="Phobius"/>
    </source>
</evidence>
<dbReference type="HOGENOM" id="CLU_035509_11_3_1"/>
<evidence type="ECO:0000313" key="3">
    <source>
        <dbReference type="EMBL" id="KDQ22096.1"/>
    </source>
</evidence>
<name>A0A067NE73_PLEO1</name>
<feature type="transmembrane region" description="Helical" evidence="1">
    <location>
        <begin position="216"/>
        <end position="236"/>
    </location>
</feature>
<proteinExistence type="predicted"/>
<dbReference type="Pfam" id="PF20151">
    <property type="entry name" value="DUF6533"/>
    <property type="match status" value="1"/>
</dbReference>
<feature type="transmembrane region" description="Helical" evidence="1">
    <location>
        <begin position="125"/>
        <end position="148"/>
    </location>
</feature>
<dbReference type="AlphaFoldDB" id="A0A067NE73"/>
<evidence type="ECO:0000313" key="4">
    <source>
        <dbReference type="Proteomes" id="UP000027073"/>
    </source>
</evidence>
<accession>A0A067NE73</accession>
<sequence>MPSIEETPEFIIQLAKDQRLDACLVLSSAIILVYDYIITFDLEVSLIWSYHSGWSWTTMLYILNRYLPFVDTINGLWHDFVLGIPRDACMLSFQATGWLYVIGISVTEIILTIRTWAIWRRDRRLAAILLLFFAAVWGPKFAVMAIFTNSLQFDPAPYPSFVGCNLVAANQILFVSWALLMVYQAGILILMAYGGYIGYCSGGNTALFTAVYRDGILYYLYLFVLSLINIAVIKAFPRYITLLAAYVTPPLD</sequence>
<feature type="transmembrane region" description="Helical" evidence="1">
    <location>
        <begin position="20"/>
        <end position="38"/>
    </location>
</feature>
<dbReference type="Proteomes" id="UP000027073">
    <property type="component" value="Unassembled WGS sequence"/>
</dbReference>
<dbReference type="VEuPathDB" id="FungiDB:PLEOSDRAFT_163001"/>
<feature type="transmembrane region" description="Helical" evidence="1">
    <location>
        <begin position="95"/>
        <end position="113"/>
    </location>
</feature>
<keyword evidence="1" id="KW-0472">Membrane</keyword>
<reference evidence="4" key="1">
    <citation type="journal article" date="2014" name="Proc. Natl. Acad. Sci. U.S.A.">
        <title>Extensive sampling of basidiomycete genomes demonstrates inadequacy of the white-rot/brown-rot paradigm for wood decay fungi.</title>
        <authorList>
            <person name="Riley R."/>
            <person name="Salamov A.A."/>
            <person name="Brown D.W."/>
            <person name="Nagy L.G."/>
            <person name="Floudas D."/>
            <person name="Held B.W."/>
            <person name="Levasseur A."/>
            <person name="Lombard V."/>
            <person name="Morin E."/>
            <person name="Otillar R."/>
            <person name="Lindquist E.A."/>
            <person name="Sun H."/>
            <person name="LaButti K.M."/>
            <person name="Schmutz J."/>
            <person name="Jabbour D."/>
            <person name="Luo H."/>
            <person name="Baker S.E."/>
            <person name="Pisabarro A.G."/>
            <person name="Walton J.D."/>
            <person name="Blanchette R.A."/>
            <person name="Henrissat B."/>
            <person name="Martin F."/>
            <person name="Cullen D."/>
            <person name="Hibbett D.S."/>
            <person name="Grigoriev I.V."/>
        </authorList>
    </citation>
    <scope>NUCLEOTIDE SEQUENCE [LARGE SCALE GENOMIC DNA]</scope>
    <source>
        <strain evidence="4">PC15</strain>
    </source>
</reference>
<gene>
    <name evidence="3" type="ORF">PLEOSDRAFT_163001</name>
</gene>
<keyword evidence="1" id="KW-0812">Transmembrane</keyword>
<organism evidence="3 4">
    <name type="scientific">Pleurotus ostreatus (strain PC15)</name>
    <name type="common">Oyster mushroom</name>
    <dbReference type="NCBI Taxonomy" id="1137138"/>
    <lineage>
        <taxon>Eukaryota</taxon>
        <taxon>Fungi</taxon>
        <taxon>Dikarya</taxon>
        <taxon>Basidiomycota</taxon>
        <taxon>Agaricomycotina</taxon>
        <taxon>Agaricomycetes</taxon>
        <taxon>Agaricomycetidae</taxon>
        <taxon>Agaricales</taxon>
        <taxon>Pleurotineae</taxon>
        <taxon>Pleurotaceae</taxon>
        <taxon>Pleurotus</taxon>
    </lineage>
</organism>
<dbReference type="OrthoDB" id="3350812at2759"/>
<dbReference type="EMBL" id="KL198014">
    <property type="protein sequence ID" value="KDQ22096.1"/>
    <property type="molecule type" value="Genomic_DNA"/>
</dbReference>